<dbReference type="GO" id="GO:0009279">
    <property type="term" value="C:cell outer membrane"/>
    <property type="evidence" value="ECO:0007669"/>
    <property type="project" value="UniProtKB-SubCell"/>
</dbReference>
<keyword evidence="7" id="KW-1185">Reference proteome</keyword>
<keyword evidence="1" id="KW-1134">Transmembrane beta strand</keyword>
<dbReference type="RefSeq" id="WP_107213907.1">
    <property type="nucleotide sequence ID" value="NZ_KZ686268.1"/>
</dbReference>
<dbReference type="Pfam" id="PF00593">
    <property type="entry name" value="TonB_dep_Rec_b-barrel"/>
    <property type="match status" value="1"/>
</dbReference>
<comment type="subcellular location">
    <subcellularLocation>
        <location evidence="1">Cell outer membrane</location>
        <topology evidence="1">Multi-pass membrane protein</topology>
    </subcellularLocation>
</comment>
<evidence type="ECO:0000256" key="3">
    <source>
        <dbReference type="SAM" id="SignalP"/>
    </source>
</evidence>
<evidence type="ECO:0000256" key="2">
    <source>
        <dbReference type="RuleBase" id="RU003357"/>
    </source>
</evidence>
<dbReference type="InterPro" id="IPR037066">
    <property type="entry name" value="Plug_dom_sf"/>
</dbReference>
<dbReference type="AlphaFoldDB" id="A0A2T3HNF0"/>
<keyword evidence="3" id="KW-0732">Signal</keyword>
<dbReference type="NCBIfam" id="TIGR04057">
    <property type="entry name" value="SusC_RagA_signa"/>
    <property type="match status" value="1"/>
</dbReference>
<reference evidence="6 7" key="1">
    <citation type="submission" date="2018-03" db="EMBL/GenBank/DDBJ databases">
        <authorList>
            <person name="Keele B.F."/>
        </authorList>
    </citation>
    <scope>NUCLEOTIDE SEQUENCE [LARGE SCALE GENOMIC DNA]</scope>
    <source>
        <strain evidence="6 7">YL28-9</strain>
    </source>
</reference>
<dbReference type="NCBIfam" id="TIGR04056">
    <property type="entry name" value="OMP_RagA_SusC"/>
    <property type="match status" value="1"/>
</dbReference>
<evidence type="ECO:0000256" key="1">
    <source>
        <dbReference type="PROSITE-ProRule" id="PRU01360"/>
    </source>
</evidence>
<dbReference type="PROSITE" id="PS52016">
    <property type="entry name" value="TONB_DEPENDENT_REC_3"/>
    <property type="match status" value="1"/>
</dbReference>
<dbReference type="InterPro" id="IPR012910">
    <property type="entry name" value="Plug_dom"/>
</dbReference>
<evidence type="ECO:0000313" key="6">
    <source>
        <dbReference type="EMBL" id="PST83959.1"/>
    </source>
</evidence>
<keyword evidence="1 2" id="KW-0472">Membrane</keyword>
<dbReference type="SUPFAM" id="SSF49452">
    <property type="entry name" value="Starch-binding domain-like"/>
    <property type="match status" value="1"/>
</dbReference>
<evidence type="ECO:0000259" key="5">
    <source>
        <dbReference type="Pfam" id="PF07715"/>
    </source>
</evidence>
<feature type="domain" description="TonB-dependent receptor plug" evidence="5">
    <location>
        <begin position="130"/>
        <end position="238"/>
    </location>
</feature>
<feature type="chain" id="PRO_5015641421" evidence="3">
    <location>
        <begin position="26"/>
        <end position="1085"/>
    </location>
</feature>
<keyword evidence="1" id="KW-0998">Cell outer membrane</keyword>
<gene>
    <name evidence="6" type="ORF">C7T94_04235</name>
</gene>
<dbReference type="Gene3D" id="2.60.40.1120">
    <property type="entry name" value="Carboxypeptidase-like, regulatory domain"/>
    <property type="match status" value="1"/>
</dbReference>
<sequence length="1085" mass="119835">MIKPLFVKWPGMVLMLLLLFGNLYAQTPGGTIQGTVKDEKAEVLVGATVRAERAGSASRTVTTNASGTYSLTGLAPGTYTLNFIYVGYKSKQIPNVQVQNGAQVTHSVELEVNGSDLNDVVVVGYGTQKKANLTGAVSQLDGKALENRPVANITQALQGAIPNVNVTFGSGGGRPGAEGSVNVRGYASINGANAGPLILIDGVPGTLNNINSHDVESITVLKDAGAAAIYGARAAFGVMLVTTKSGKSGAVKIDYRTNFGWGTPTVSTDFMTSGYDAALLNDEAFRRATGNSYTGYTQDDYAELLKRKTDPSLPSVVIQNRNGKNQYVYYGNTDWYHVIYRDWQPNMEHALSMNGGTDKLNFFLSGRMYQKDGMMKVLTDKYKMYNLRSKVSAEITSWLRVTNNTQFNFNSYTYPGFQTDENGNQNFVSPTVHALPSYVPTNPDGTATYQTQLNSYSIGDGVYADLQHGKSRGRRNETEFINNLQAVFSLAKGLHVTGNYSYSYTPTFLTNRRTIAPWSIYPGVVDQFGFDQLAETNYTTNYNVLNVFGDYQRSFGQNNFKITLGYNQEHSSYKRNYGLGTNLVSEDLNDLNLATGDMTVSGGANSWALKGGFARINYDYKGRYLVELNGRYDGTSRFPAGNRYGFFPSVSAGWRLSEESFFEGLKQQINEFKLRGSYGELGNQGEAAVYGYIPLLGRGTANYITDDQKTQYLSVPTPIAAGLTWERTRTLDIGVDLVAFKNRFNLTFDWYRRQTLDMLIPGKTLPAVFGAASPRQNAADLENRGWEIAAGWSDQFKVAGKPFSYDFNVSLADSKAKITRFDNPSFLLNDFFVGSGVGDIWGYRVDGYFASDAEAAAWKINQDYVNKQRLAAPGEWSRLKGGDLKFIDLNGDGKVDAGKNTLGDPGDQAVIGNTLPRYNFGVRLGANWNGFGISAFFQGIGKQNWYPGANADKFWGPYSRPYYSFVPENFAADVWTPENPNAYYPLLRGYDALNDRGSLNVKNDRYLQDLAYIRLKNLMVSYTLPVTFVKKLSLSQVMIYASGDNLWTATKLRSDYIDPEQASQETNGRIYPYSKTYSFGLNVSF</sequence>
<dbReference type="Pfam" id="PF07715">
    <property type="entry name" value="Plug"/>
    <property type="match status" value="1"/>
</dbReference>
<dbReference type="GO" id="GO:0030246">
    <property type="term" value="F:carbohydrate binding"/>
    <property type="evidence" value="ECO:0007669"/>
    <property type="project" value="InterPro"/>
</dbReference>
<protein>
    <submittedName>
        <fullName evidence="6">SusC/RagA family TonB-linked outer membrane protein</fullName>
    </submittedName>
</protein>
<feature type="domain" description="TonB-dependent receptor-like beta-barrel" evidence="4">
    <location>
        <begin position="404"/>
        <end position="952"/>
    </location>
</feature>
<dbReference type="InterPro" id="IPR023997">
    <property type="entry name" value="TonB-dep_OMP_SusC/RagA_CS"/>
</dbReference>
<dbReference type="Pfam" id="PF13620">
    <property type="entry name" value="CarboxypepD_reg"/>
    <property type="match status" value="1"/>
</dbReference>
<keyword evidence="2" id="KW-0798">TonB box</keyword>
<evidence type="ECO:0000313" key="7">
    <source>
        <dbReference type="Proteomes" id="UP000240912"/>
    </source>
</evidence>
<dbReference type="InterPro" id="IPR023996">
    <property type="entry name" value="TonB-dep_OMP_SusC/RagA"/>
</dbReference>
<dbReference type="Gene3D" id="2.170.130.10">
    <property type="entry name" value="TonB-dependent receptor, plug domain"/>
    <property type="match status" value="1"/>
</dbReference>
<comment type="caution">
    <text evidence="6">The sequence shown here is derived from an EMBL/GenBank/DDBJ whole genome shotgun (WGS) entry which is preliminary data.</text>
</comment>
<dbReference type="OrthoDB" id="604358at2"/>
<name>A0A2T3HNF0_9SPHI</name>
<dbReference type="EMBL" id="PYLS01000004">
    <property type="protein sequence ID" value="PST83959.1"/>
    <property type="molecule type" value="Genomic_DNA"/>
</dbReference>
<dbReference type="Proteomes" id="UP000240912">
    <property type="component" value="Unassembled WGS sequence"/>
</dbReference>
<proteinExistence type="inferred from homology"/>
<accession>A0A2T3HNF0</accession>
<keyword evidence="1" id="KW-0813">Transport</keyword>
<organism evidence="6 7">
    <name type="scientific">Pedobacter yulinensis</name>
    <dbReference type="NCBI Taxonomy" id="2126353"/>
    <lineage>
        <taxon>Bacteria</taxon>
        <taxon>Pseudomonadati</taxon>
        <taxon>Bacteroidota</taxon>
        <taxon>Sphingobacteriia</taxon>
        <taxon>Sphingobacteriales</taxon>
        <taxon>Sphingobacteriaceae</taxon>
        <taxon>Pedobacter</taxon>
    </lineage>
</organism>
<dbReference type="InterPro" id="IPR039426">
    <property type="entry name" value="TonB-dep_rcpt-like"/>
</dbReference>
<comment type="similarity">
    <text evidence="1 2">Belongs to the TonB-dependent receptor family.</text>
</comment>
<dbReference type="SUPFAM" id="SSF56935">
    <property type="entry name" value="Porins"/>
    <property type="match status" value="1"/>
</dbReference>
<keyword evidence="1" id="KW-0812">Transmembrane</keyword>
<evidence type="ECO:0000259" key="4">
    <source>
        <dbReference type="Pfam" id="PF00593"/>
    </source>
</evidence>
<dbReference type="InterPro" id="IPR013784">
    <property type="entry name" value="Carb-bd-like_fold"/>
</dbReference>
<feature type="signal peptide" evidence="3">
    <location>
        <begin position="1"/>
        <end position="25"/>
    </location>
</feature>
<dbReference type="InterPro" id="IPR000531">
    <property type="entry name" value="Beta-barrel_TonB"/>
</dbReference>